<feature type="transmembrane region" description="Helical" evidence="6">
    <location>
        <begin position="158"/>
        <end position="176"/>
    </location>
</feature>
<dbReference type="EMBL" id="SWKU01000022">
    <property type="protein sequence ID" value="KAF2997634.1"/>
    <property type="molecule type" value="Genomic_DNA"/>
</dbReference>
<evidence type="ECO:0000256" key="3">
    <source>
        <dbReference type="ARBA" id="ARBA00022989"/>
    </source>
</evidence>
<reference evidence="8" key="1">
    <citation type="submission" date="2019-04" db="EMBL/GenBank/DDBJ databases">
        <title>Sequencing of skin fungus with MAO and IRED activity.</title>
        <authorList>
            <person name="Marsaioli A.J."/>
            <person name="Bonatto J.M.C."/>
            <person name="Reis Junior O."/>
        </authorList>
    </citation>
    <scope>NUCLEOTIDE SEQUENCE</scope>
    <source>
        <strain evidence="8">30M1</strain>
    </source>
</reference>
<organism evidence="8 9">
    <name type="scientific">Curvularia kusanoi</name>
    <name type="common">Cochliobolus kusanoi</name>
    <dbReference type="NCBI Taxonomy" id="90978"/>
    <lineage>
        <taxon>Eukaryota</taxon>
        <taxon>Fungi</taxon>
        <taxon>Dikarya</taxon>
        <taxon>Ascomycota</taxon>
        <taxon>Pezizomycotina</taxon>
        <taxon>Dothideomycetes</taxon>
        <taxon>Pleosporomycetidae</taxon>
        <taxon>Pleosporales</taxon>
        <taxon>Pleosporineae</taxon>
        <taxon>Pleosporaceae</taxon>
        <taxon>Curvularia</taxon>
    </lineage>
</organism>
<comment type="caution">
    <text evidence="8">The sequence shown here is derived from an EMBL/GenBank/DDBJ whole genome shotgun (WGS) entry which is preliminary data.</text>
</comment>
<keyword evidence="9" id="KW-1185">Reference proteome</keyword>
<evidence type="ECO:0000256" key="1">
    <source>
        <dbReference type="ARBA" id="ARBA00004141"/>
    </source>
</evidence>
<sequence length="317" mass="34857">MSQLASWLLLLVQAIINQLTVNLGFGKHALDINFDHLDKIAFYGATGLTISTFAITLSKISFGVTLIRLTDGWPRMYVFFTMVTLAIFSIPTATLPWVLCKPLSKTFVDILPGTCMDKGPSVHYARFQAIWAALVDISLAILPWKILWGLQMRMAEKIGVCLAMSLGLLTAVGSIIRSRYVELLATQDLSYEAYKSVIWSAADSSMTIVAVSMPVLRVFVQRAVTSAIDTYNNSSRDKSRIENSRATATGADVTLRQSNKSSNRTSNSVEMLSRGSKGYLELEDLVVDETTGRVTVLTSEALPDTPEQKTSQWPLGT</sequence>
<dbReference type="PANTHER" id="PTHR33048">
    <property type="entry name" value="PTH11-LIKE INTEGRAL MEMBRANE PROTEIN (AFU_ORTHOLOGUE AFUA_5G11245)"/>
    <property type="match status" value="1"/>
</dbReference>
<dbReference type="Pfam" id="PF20684">
    <property type="entry name" value="Fung_rhodopsin"/>
    <property type="match status" value="1"/>
</dbReference>
<gene>
    <name evidence="8" type="ORF">E8E13_004741</name>
</gene>
<dbReference type="OrthoDB" id="3934549at2759"/>
<keyword evidence="4 6" id="KW-0472">Membrane</keyword>
<accession>A0A9P4W8D5</accession>
<proteinExistence type="inferred from homology"/>
<dbReference type="AlphaFoldDB" id="A0A9P4W8D5"/>
<keyword evidence="2 6" id="KW-0812">Transmembrane</keyword>
<evidence type="ECO:0000313" key="9">
    <source>
        <dbReference type="Proteomes" id="UP000801428"/>
    </source>
</evidence>
<evidence type="ECO:0000256" key="2">
    <source>
        <dbReference type="ARBA" id="ARBA00022692"/>
    </source>
</evidence>
<dbReference type="InterPro" id="IPR049326">
    <property type="entry name" value="Rhodopsin_dom_fungi"/>
</dbReference>
<feature type="transmembrane region" description="Helical" evidence="6">
    <location>
        <begin position="196"/>
        <end position="216"/>
    </location>
</feature>
<feature type="transmembrane region" description="Helical" evidence="6">
    <location>
        <begin position="129"/>
        <end position="146"/>
    </location>
</feature>
<feature type="domain" description="Rhodopsin" evidence="7">
    <location>
        <begin position="4"/>
        <end position="222"/>
    </location>
</feature>
<evidence type="ECO:0000313" key="8">
    <source>
        <dbReference type="EMBL" id="KAF2997634.1"/>
    </source>
</evidence>
<evidence type="ECO:0000256" key="6">
    <source>
        <dbReference type="SAM" id="Phobius"/>
    </source>
</evidence>
<comment type="similarity">
    <text evidence="5">Belongs to the SAT4 family.</text>
</comment>
<dbReference type="Proteomes" id="UP000801428">
    <property type="component" value="Unassembled WGS sequence"/>
</dbReference>
<feature type="transmembrane region" description="Helical" evidence="6">
    <location>
        <begin position="76"/>
        <end position="99"/>
    </location>
</feature>
<dbReference type="InterPro" id="IPR052337">
    <property type="entry name" value="SAT4-like"/>
</dbReference>
<protein>
    <recommendedName>
        <fullName evidence="7">Rhodopsin domain-containing protein</fullName>
    </recommendedName>
</protein>
<evidence type="ECO:0000256" key="4">
    <source>
        <dbReference type="ARBA" id="ARBA00023136"/>
    </source>
</evidence>
<evidence type="ECO:0000256" key="5">
    <source>
        <dbReference type="ARBA" id="ARBA00038359"/>
    </source>
</evidence>
<feature type="transmembrane region" description="Helical" evidence="6">
    <location>
        <begin position="40"/>
        <end position="64"/>
    </location>
</feature>
<dbReference type="PANTHER" id="PTHR33048:SF42">
    <property type="entry name" value="INTEGRAL MEMBRANE PROTEIN"/>
    <property type="match status" value="1"/>
</dbReference>
<evidence type="ECO:0000259" key="7">
    <source>
        <dbReference type="Pfam" id="PF20684"/>
    </source>
</evidence>
<dbReference type="GO" id="GO:0016020">
    <property type="term" value="C:membrane"/>
    <property type="evidence" value="ECO:0007669"/>
    <property type="project" value="UniProtKB-SubCell"/>
</dbReference>
<keyword evidence="3 6" id="KW-1133">Transmembrane helix</keyword>
<comment type="subcellular location">
    <subcellularLocation>
        <location evidence="1">Membrane</location>
        <topology evidence="1">Multi-pass membrane protein</topology>
    </subcellularLocation>
</comment>
<name>A0A9P4W8D5_CURKU</name>